<dbReference type="GO" id="GO:0005506">
    <property type="term" value="F:iron ion binding"/>
    <property type="evidence" value="ECO:0007669"/>
    <property type="project" value="TreeGrafter"/>
</dbReference>
<accession>A0A2S5DE75</accession>
<proteinExistence type="inferred from homology"/>
<dbReference type="FunFam" id="2.30.30.140:FF:000022">
    <property type="entry name" value="Hydrogenase assembly chaperone HybG"/>
    <property type="match status" value="1"/>
</dbReference>
<dbReference type="InterPro" id="IPR001109">
    <property type="entry name" value="Hydrogenase_HupF/HypC"/>
</dbReference>
<reference evidence="3" key="1">
    <citation type="submission" date="2018-02" db="EMBL/GenBank/DDBJ databases">
        <authorList>
            <person name="O'Hara-Hanley K."/>
            <person name="Soby S."/>
        </authorList>
    </citation>
    <scope>NUCLEOTIDE SEQUENCE [LARGE SCALE GENOMIC DNA]</scope>
    <source>
        <strain evidence="3">MWU14-2602</strain>
    </source>
</reference>
<dbReference type="GO" id="GO:0051604">
    <property type="term" value="P:protein maturation"/>
    <property type="evidence" value="ECO:0007669"/>
    <property type="project" value="TreeGrafter"/>
</dbReference>
<dbReference type="AlphaFoldDB" id="A0A2S5DE75"/>
<dbReference type="PROSITE" id="PS01097">
    <property type="entry name" value="HUPF_HYPC"/>
    <property type="match status" value="1"/>
</dbReference>
<dbReference type="GO" id="GO:1902670">
    <property type="term" value="F:carbon dioxide binding"/>
    <property type="evidence" value="ECO:0007669"/>
    <property type="project" value="TreeGrafter"/>
</dbReference>
<sequence>MCLAIPARVTEILEPGQAKVELGGVHKLVSTVLVDDVSLGDYLIVHVGFAIGKLDPDEAERTLALLAEMGAAPDNPSAYR</sequence>
<protein>
    <submittedName>
        <fullName evidence="2">HypC/HybG/HupF family hydrogenase formation chaperone</fullName>
    </submittedName>
</protein>
<dbReference type="SUPFAM" id="SSF159127">
    <property type="entry name" value="HupF/HypC-like"/>
    <property type="match status" value="1"/>
</dbReference>
<dbReference type="PANTHER" id="PTHR35177">
    <property type="entry name" value="HYDROGENASE MATURATION FACTOR HYBG"/>
    <property type="match status" value="1"/>
</dbReference>
<dbReference type="PANTHER" id="PTHR35177:SF2">
    <property type="entry name" value="HYDROGENASE MATURATION FACTOR HYBG"/>
    <property type="match status" value="1"/>
</dbReference>
<dbReference type="RefSeq" id="WP_103903346.1">
    <property type="nucleotide sequence ID" value="NZ_PQWB01000058.1"/>
</dbReference>
<evidence type="ECO:0000313" key="3">
    <source>
        <dbReference type="Proteomes" id="UP000237082"/>
    </source>
</evidence>
<dbReference type="EMBL" id="PQWB01000058">
    <property type="protein sequence ID" value="POZ61339.1"/>
    <property type="molecule type" value="Genomic_DNA"/>
</dbReference>
<name>A0A2S5DE75_9NEIS</name>
<dbReference type="InterPro" id="IPR019812">
    <property type="entry name" value="Hydgase_assmbl_chp_CS"/>
</dbReference>
<dbReference type="Pfam" id="PF01455">
    <property type="entry name" value="HupF_HypC"/>
    <property type="match status" value="1"/>
</dbReference>
<dbReference type="NCBIfam" id="TIGR00074">
    <property type="entry name" value="hypC_hupF"/>
    <property type="match status" value="1"/>
</dbReference>
<dbReference type="Proteomes" id="UP000237082">
    <property type="component" value="Unassembled WGS sequence"/>
</dbReference>
<evidence type="ECO:0000256" key="1">
    <source>
        <dbReference type="ARBA" id="ARBA00006018"/>
    </source>
</evidence>
<comment type="similarity">
    <text evidence="1">Belongs to the HupF/HypC family.</text>
</comment>
<dbReference type="PRINTS" id="PR00445">
    <property type="entry name" value="HUPFHYPC"/>
</dbReference>
<organism evidence="2 3">
    <name type="scientific">Chromobacterium alticapitis</name>
    <dbReference type="NCBI Taxonomy" id="2073169"/>
    <lineage>
        <taxon>Bacteria</taxon>
        <taxon>Pseudomonadati</taxon>
        <taxon>Pseudomonadota</taxon>
        <taxon>Betaproteobacteria</taxon>
        <taxon>Neisseriales</taxon>
        <taxon>Chromobacteriaceae</taxon>
        <taxon>Chromobacterium</taxon>
    </lineage>
</organism>
<comment type="caution">
    <text evidence="2">The sequence shown here is derived from an EMBL/GenBank/DDBJ whole genome shotgun (WGS) entry which is preliminary data.</text>
</comment>
<keyword evidence="3" id="KW-1185">Reference proteome</keyword>
<evidence type="ECO:0000313" key="2">
    <source>
        <dbReference type="EMBL" id="POZ61339.1"/>
    </source>
</evidence>
<dbReference type="Gene3D" id="2.30.30.140">
    <property type="match status" value="1"/>
</dbReference>
<dbReference type="OrthoDB" id="9806017at2"/>
<gene>
    <name evidence="2" type="primary">hypC</name>
    <name evidence="2" type="ORF">C2I19_14160</name>
</gene>